<protein>
    <recommendedName>
        <fullName evidence="6">Septin-type G domain-containing protein</fullName>
    </recommendedName>
</protein>
<keyword evidence="1 3" id="KW-0547">Nucleotide-binding</keyword>
<keyword evidence="2 3" id="KW-0342">GTP-binding</keyword>
<feature type="domain" description="Septin-type G" evidence="6">
    <location>
        <begin position="34"/>
        <end position="310"/>
    </location>
</feature>
<organism evidence="7 8">
    <name type="scientific">Mycena chlorophos</name>
    <name type="common">Agaric fungus</name>
    <name type="synonym">Agaricus chlorophos</name>
    <dbReference type="NCBI Taxonomy" id="658473"/>
    <lineage>
        <taxon>Eukaryota</taxon>
        <taxon>Fungi</taxon>
        <taxon>Dikarya</taxon>
        <taxon>Basidiomycota</taxon>
        <taxon>Agaricomycotina</taxon>
        <taxon>Agaricomycetes</taxon>
        <taxon>Agaricomycetidae</taxon>
        <taxon>Agaricales</taxon>
        <taxon>Marasmiineae</taxon>
        <taxon>Mycenaceae</taxon>
        <taxon>Mycena</taxon>
    </lineage>
</organism>
<dbReference type="Gene3D" id="3.40.50.300">
    <property type="entry name" value="P-loop containing nucleotide triphosphate hydrolases"/>
    <property type="match status" value="1"/>
</dbReference>
<dbReference type="PANTHER" id="PTHR18884">
    <property type="entry name" value="SEPTIN"/>
    <property type="match status" value="1"/>
</dbReference>
<dbReference type="EMBL" id="DF847781">
    <property type="protein sequence ID" value="GAT52490.1"/>
    <property type="molecule type" value="Genomic_DNA"/>
</dbReference>
<evidence type="ECO:0000259" key="6">
    <source>
        <dbReference type="PROSITE" id="PS51719"/>
    </source>
</evidence>
<evidence type="ECO:0000256" key="4">
    <source>
        <dbReference type="SAM" id="Coils"/>
    </source>
</evidence>
<dbReference type="PIRSF" id="PIRSF006698">
    <property type="entry name" value="Septin"/>
    <property type="match status" value="1"/>
</dbReference>
<evidence type="ECO:0000313" key="7">
    <source>
        <dbReference type="EMBL" id="GAT52490.1"/>
    </source>
</evidence>
<dbReference type="CDD" id="cd01850">
    <property type="entry name" value="CDC_Septin"/>
    <property type="match status" value="1"/>
</dbReference>
<name>A0ABQ0LN12_MYCCL</name>
<keyword evidence="8" id="KW-1185">Reference proteome</keyword>
<evidence type="ECO:0000256" key="1">
    <source>
        <dbReference type="ARBA" id="ARBA00022741"/>
    </source>
</evidence>
<keyword evidence="4" id="KW-0175">Coiled coil</keyword>
<dbReference type="InterPro" id="IPR016491">
    <property type="entry name" value="Septin"/>
</dbReference>
<comment type="similarity">
    <text evidence="3">Belongs to the TRAFAC class TrmE-Era-EngA-EngB-Septin-like GTPase superfamily. Septin GTPase family.</text>
</comment>
<evidence type="ECO:0000256" key="3">
    <source>
        <dbReference type="RuleBase" id="RU004560"/>
    </source>
</evidence>
<feature type="region of interest" description="Disordered" evidence="5">
    <location>
        <begin position="386"/>
        <end position="405"/>
    </location>
</feature>
<gene>
    <name evidence="7" type="ORF">MCHLO_09538</name>
</gene>
<accession>A0ABQ0LN12</accession>
<dbReference type="InterPro" id="IPR030379">
    <property type="entry name" value="G_SEPTIN_dom"/>
</dbReference>
<dbReference type="PROSITE" id="PS51719">
    <property type="entry name" value="G_SEPTIN"/>
    <property type="match status" value="1"/>
</dbReference>
<dbReference type="Proteomes" id="UP000815677">
    <property type="component" value="Unassembled WGS sequence"/>
</dbReference>
<evidence type="ECO:0000256" key="5">
    <source>
        <dbReference type="SAM" id="MobiDB-lite"/>
    </source>
</evidence>
<dbReference type="Pfam" id="PF00735">
    <property type="entry name" value="Septin"/>
    <property type="match status" value="1"/>
</dbReference>
<proteinExistence type="inferred from homology"/>
<feature type="coiled-coil region" evidence="4">
    <location>
        <begin position="326"/>
        <end position="368"/>
    </location>
</feature>
<evidence type="ECO:0000313" key="8">
    <source>
        <dbReference type="Proteomes" id="UP000815677"/>
    </source>
</evidence>
<dbReference type="SUPFAM" id="SSF52540">
    <property type="entry name" value="P-loop containing nucleoside triphosphate hydrolases"/>
    <property type="match status" value="1"/>
</dbReference>
<sequence>MTVHDSSSIVRKRITGHVGFSNLPNQVLRKSVKDGFQLTAMVVGESGLGKSTLINTIFNSTICQPREVPHPAEERPKTVAIENIQADIEENGVKLRLTIVDTPGFGDFVNNSECWDPILQTIEDRYDAYLKQENSVRRMKKVDTRIHACIYFIQPTGHSLKTIDIEFMRRLHDKVNLIPVIAKADTMTEDEVADFKERIVSDLAFNGIRIFQAPIYDDDDDESVGESETIARAIPFAVIGADPTKTIRSPSSGRRIRGRAYPWGVVDVDDPSHCDFILLRRMLVHSHMEALRERTQDVLYETWRTQRMLGMGVIQDHSVFEEVDPAEKAREDRLMHEAKLAKMEAAMKDVFREKVEAQEAKLKQSEVELYARHKEMKEAMTKQWNQLMERKQQLESGAQDPRKKR</sequence>
<reference evidence="7" key="1">
    <citation type="submission" date="2014-09" db="EMBL/GenBank/DDBJ databases">
        <title>Genome sequence of the luminous mushroom Mycena chlorophos for searching fungal bioluminescence genes.</title>
        <authorList>
            <person name="Tanaka Y."/>
            <person name="Kasuga D."/>
            <person name="Oba Y."/>
            <person name="Hase S."/>
            <person name="Sato K."/>
            <person name="Oba Y."/>
            <person name="Sakakibara Y."/>
        </authorList>
    </citation>
    <scope>NUCLEOTIDE SEQUENCE</scope>
</reference>
<evidence type="ECO:0000256" key="2">
    <source>
        <dbReference type="ARBA" id="ARBA00023134"/>
    </source>
</evidence>
<dbReference type="InterPro" id="IPR027417">
    <property type="entry name" value="P-loop_NTPase"/>
</dbReference>